<comment type="caution">
    <text evidence="1">The sequence shown here is derived from an EMBL/GenBank/DDBJ whole genome shotgun (WGS) entry which is preliminary data.</text>
</comment>
<dbReference type="Proteomes" id="UP001413721">
    <property type="component" value="Unassembled WGS sequence"/>
</dbReference>
<dbReference type="InterPro" id="IPR036514">
    <property type="entry name" value="SGNH_hydro_sf"/>
</dbReference>
<keyword evidence="2" id="KW-1185">Reference proteome</keyword>
<organism evidence="1 2">
    <name type="scientific">Tistrella arctica</name>
    <dbReference type="NCBI Taxonomy" id="3133430"/>
    <lineage>
        <taxon>Bacteria</taxon>
        <taxon>Pseudomonadati</taxon>
        <taxon>Pseudomonadota</taxon>
        <taxon>Alphaproteobacteria</taxon>
        <taxon>Geminicoccales</taxon>
        <taxon>Geminicoccaceae</taxon>
        <taxon>Tistrella</taxon>
    </lineage>
</organism>
<proteinExistence type="predicted"/>
<keyword evidence="1" id="KW-0378">Hydrolase</keyword>
<protein>
    <submittedName>
        <fullName evidence="1">SGNH/GDSL hydrolase family protein</fullName>
    </submittedName>
</protein>
<dbReference type="SUPFAM" id="SSF52266">
    <property type="entry name" value="SGNH hydrolase"/>
    <property type="match status" value="1"/>
</dbReference>
<name>A0ABU9YN88_9PROT</name>
<dbReference type="Gene3D" id="3.40.50.1110">
    <property type="entry name" value="SGNH hydrolase"/>
    <property type="match status" value="1"/>
</dbReference>
<dbReference type="CDD" id="cd00229">
    <property type="entry name" value="SGNH_hydrolase"/>
    <property type="match status" value="1"/>
</dbReference>
<gene>
    <name evidence="1" type="ORF">WG926_17155</name>
</gene>
<reference evidence="1 2" key="1">
    <citation type="submission" date="2024-03" db="EMBL/GenBank/DDBJ databases">
        <title>High-quality draft genome sequencing of Tistrella sp. BH-R2-4.</title>
        <authorList>
            <person name="Dong C."/>
        </authorList>
    </citation>
    <scope>NUCLEOTIDE SEQUENCE [LARGE SCALE GENOMIC DNA]</scope>
    <source>
        <strain evidence="1 2">BH-R2-4</strain>
    </source>
</reference>
<evidence type="ECO:0000313" key="1">
    <source>
        <dbReference type="EMBL" id="MEN2990050.1"/>
    </source>
</evidence>
<accession>A0ABU9YN88</accession>
<dbReference type="EMBL" id="JBBKTW010000006">
    <property type="protein sequence ID" value="MEN2990050.1"/>
    <property type="molecule type" value="Genomic_DNA"/>
</dbReference>
<dbReference type="GO" id="GO:0016787">
    <property type="term" value="F:hydrolase activity"/>
    <property type="evidence" value="ECO:0007669"/>
    <property type="project" value="UniProtKB-KW"/>
</dbReference>
<dbReference type="RefSeq" id="WP_345935097.1">
    <property type="nucleotide sequence ID" value="NZ_JBBKTV010000010.1"/>
</dbReference>
<sequence length="344" mass="37023">MKNPVSILLGLFLIVCLVDGVLDIGIGVASRIRDRIADAARNDDPYADMRARKLAVMMDLPKRHVAGIGDVLQPVSVPGFTIGAGGERLHTHAVAPDEATRHILLLGASQAFGLFNDDDETLAAALERHMPGAVVRNFAMPGQSLPGNMMILKQRVAAGDRIDDVLVVNGLMDLIAYCLPPTLPPPVARPVLGDMIKWVTGPAPATSGRSDVCQTPDERAIVLDRLEEDIRGLLDVAHRHDLQVTLVLTPLPYVAGAGDGTFARLAQFQRYQAIMDPLMAALRERLDASGSDRVIDLSQSFDGTRQHGLFGDLYGHYTDAGNEALAPLIAEVLRARGMVDQAPE</sequence>
<evidence type="ECO:0000313" key="2">
    <source>
        <dbReference type="Proteomes" id="UP001413721"/>
    </source>
</evidence>